<dbReference type="InterPro" id="IPR014913">
    <property type="entry name" value="YppE-like"/>
</dbReference>
<dbReference type="Proteomes" id="UP000295632">
    <property type="component" value="Unassembled WGS sequence"/>
</dbReference>
<accession>A0A4V3D5U8</accession>
<comment type="caution">
    <text evidence="1">The sequence shown here is derived from an EMBL/GenBank/DDBJ whole genome shotgun (WGS) entry which is preliminary data.</text>
</comment>
<keyword evidence="2" id="KW-1185">Reference proteome</keyword>
<dbReference type="OrthoDB" id="2361079at2"/>
<protein>
    <submittedName>
        <fullName evidence="1">Uncharacterized protein DUF1798</fullName>
    </submittedName>
</protein>
<sequence>MDQNYSELLKLTQRLLHYTAEIKTQYIDVAPFTSEVDFYGDVKPFVDEVTQDIEAWKPLALEWVANEKPMYIHPIQIEKTVENLLMVAVQCFYTKTRKTRFLNTVEAVVYVMANVENHLLKLY</sequence>
<dbReference type="EMBL" id="SNYJ01000003">
    <property type="protein sequence ID" value="TDQ41487.1"/>
    <property type="molecule type" value="Genomic_DNA"/>
</dbReference>
<gene>
    <name evidence="1" type="ORF">EV213_10365</name>
</gene>
<organism evidence="1 2">
    <name type="scientific">Aureibacillus halotolerans</name>
    <dbReference type="NCBI Taxonomy" id="1508390"/>
    <lineage>
        <taxon>Bacteria</taxon>
        <taxon>Bacillati</taxon>
        <taxon>Bacillota</taxon>
        <taxon>Bacilli</taxon>
        <taxon>Bacillales</taxon>
        <taxon>Bacillaceae</taxon>
        <taxon>Aureibacillus</taxon>
    </lineage>
</organism>
<evidence type="ECO:0000313" key="1">
    <source>
        <dbReference type="EMBL" id="TDQ41487.1"/>
    </source>
</evidence>
<dbReference type="InterPro" id="IPR023351">
    <property type="entry name" value="YppE-like_sf"/>
</dbReference>
<dbReference type="AlphaFoldDB" id="A0A4V3D5U8"/>
<proteinExistence type="predicted"/>
<name>A0A4V3D5U8_9BACI</name>
<dbReference type="Pfam" id="PF08807">
    <property type="entry name" value="DUF1798"/>
    <property type="match status" value="1"/>
</dbReference>
<reference evidence="1 2" key="1">
    <citation type="submission" date="2019-03" db="EMBL/GenBank/DDBJ databases">
        <title>Genomic Encyclopedia of Type Strains, Phase IV (KMG-IV): sequencing the most valuable type-strain genomes for metagenomic binning, comparative biology and taxonomic classification.</title>
        <authorList>
            <person name="Goeker M."/>
        </authorList>
    </citation>
    <scope>NUCLEOTIDE SEQUENCE [LARGE SCALE GENOMIC DNA]</scope>
    <source>
        <strain evidence="1 2">DSM 28697</strain>
    </source>
</reference>
<evidence type="ECO:0000313" key="2">
    <source>
        <dbReference type="Proteomes" id="UP000295632"/>
    </source>
</evidence>
<dbReference type="SUPFAM" id="SSF140415">
    <property type="entry name" value="YppE-like"/>
    <property type="match status" value="1"/>
</dbReference>
<dbReference type="Gene3D" id="1.20.120.440">
    <property type="entry name" value="YppE-like"/>
    <property type="match status" value="1"/>
</dbReference>
<dbReference type="RefSeq" id="WP_133579363.1">
    <property type="nucleotide sequence ID" value="NZ_SNYJ01000003.1"/>
</dbReference>